<keyword evidence="1" id="KW-1133">Transmembrane helix</keyword>
<dbReference type="AlphaFoldDB" id="A0A382TRT7"/>
<evidence type="ECO:0008006" key="3">
    <source>
        <dbReference type="Google" id="ProtNLM"/>
    </source>
</evidence>
<feature type="non-terminal residue" evidence="2">
    <location>
        <position position="299"/>
    </location>
</feature>
<organism evidence="2">
    <name type="scientific">marine metagenome</name>
    <dbReference type="NCBI Taxonomy" id="408172"/>
    <lineage>
        <taxon>unclassified sequences</taxon>
        <taxon>metagenomes</taxon>
        <taxon>ecological metagenomes</taxon>
    </lineage>
</organism>
<dbReference type="PANTHER" id="PTHR38043:SF1">
    <property type="entry name" value="PROTEIN HEMX"/>
    <property type="match status" value="1"/>
</dbReference>
<name>A0A382TRT7_9ZZZZ</name>
<reference evidence="2" key="1">
    <citation type="submission" date="2018-05" db="EMBL/GenBank/DDBJ databases">
        <authorList>
            <person name="Lanie J.A."/>
            <person name="Ng W.-L."/>
            <person name="Kazmierczak K.M."/>
            <person name="Andrzejewski T.M."/>
            <person name="Davidsen T.M."/>
            <person name="Wayne K.J."/>
            <person name="Tettelin H."/>
            <person name="Glass J.I."/>
            <person name="Rusch D."/>
            <person name="Podicherti R."/>
            <person name="Tsui H.-C.T."/>
            <person name="Winkler M.E."/>
        </authorList>
    </citation>
    <scope>NUCLEOTIDE SEQUENCE</scope>
</reference>
<keyword evidence="1" id="KW-0472">Membrane</keyword>
<feature type="transmembrane region" description="Helical" evidence="1">
    <location>
        <begin position="15"/>
        <end position="36"/>
    </location>
</feature>
<dbReference type="EMBL" id="UINC01138695">
    <property type="protein sequence ID" value="SVD24799.1"/>
    <property type="molecule type" value="Genomic_DNA"/>
</dbReference>
<proteinExistence type="predicted"/>
<evidence type="ECO:0000256" key="1">
    <source>
        <dbReference type="SAM" id="Phobius"/>
    </source>
</evidence>
<gene>
    <name evidence="2" type="ORF">METZ01_LOCUS377653</name>
</gene>
<sequence>PEPATAQPRKKGLGIVAWLALILSVIAVSGLGLNYLRDRHTQGASLDRAAELLSLAAAMTRAEKTISSVEQSLSTLTELDVERNTTIQQIEQQLSDRLRQLESLPNRLSAVESSISSFQGISTSARDDWLIAEAEYYMQLANAQLQLANNPELAILALNHADDRLIQLSDARLTQIRGAISDELRALETMEKPDISGIVLTLASLAGVVDTLPLADTLIMREQPQPNGSGSELTGINRAWTSVTNAVKGIIKIRDTTDVVRPLIAPGEEYFLRANVSLQLQAARLALLRGEEEIFNQSL</sequence>
<dbReference type="Pfam" id="PF04375">
    <property type="entry name" value="HemX"/>
    <property type="match status" value="1"/>
</dbReference>
<evidence type="ECO:0000313" key="2">
    <source>
        <dbReference type="EMBL" id="SVD24799.1"/>
    </source>
</evidence>
<keyword evidence="1" id="KW-0812">Transmembrane</keyword>
<dbReference type="PANTHER" id="PTHR38043">
    <property type="entry name" value="PROTEIN HEMX"/>
    <property type="match status" value="1"/>
</dbReference>
<accession>A0A382TRT7</accession>
<protein>
    <recommendedName>
        <fullName evidence="3">Uroporphyrinogen-III C-methyltransferase</fullName>
    </recommendedName>
</protein>
<feature type="non-terminal residue" evidence="2">
    <location>
        <position position="1"/>
    </location>
</feature>
<dbReference type="InterPro" id="IPR007470">
    <property type="entry name" value="HemX"/>
</dbReference>